<evidence type="ECO:0000313" key="2">
    <source>
        <dbReference type="Proteomes" id="UP000805193"/>
    </source>
</evidence>
<keyword evidence="2" id="KW-1185">Reference proteome</keyword>
<organism evidence="1 2">
    <name type="scientific">Ixodes persulcatus</name>
    <name type="common">Taiga tick</name>
    <dbReference type="NCBI Taxonomy" id="34615"/>
    <lineage>
        <taxon>Eukaryota</taxon>
        <taxon>Metazoa</taxon>
        <taxon>Ecdysozoa</taxon>
        <taxon>Arthropoda</taxon>
        <taxon>Chelicerata</taxon>
        <taxon>Arachnida</taxon>
        <taxon>Acari</taxon>
        <taxon>Parasitiformes</taxon>
        <taxon>Ixodida</taxon>
        <taxon>Ixodoidea</taxon>
        <taxon>Ixodidae</taxon>
        <taxon>Ixodinae</taxon>
        <taxon>Ixodes</taxon>
    </lineage>
</organism>
<dbReference type="EMBL" id="JABSTQ010009690">
    <property type="protein sequence ID" value="KAG0426758.1"/>
    <property type="molecule type" value="Genomic_DNA"/>
</dbReference>
<name>A0AC60PZH9_IXOPE</name>
<sequence>MQASATVRHPRRRRAPESSRTHLIDSRYAWFVALTCCWVQVWSTMVMRSSGVLLVSLVANFRISRRSASWPFEIALTANCFQGLACGIMLRYLDGRTMTMVATLCATLSGIACFVWDNLAVYYVFIGLVFGAATGTTICTNVVVLNSYFVRRKASASGLNFAGASLGSMIFPPLIAKLTDWYGLQGTMLIIGGMVLNAMVGAFVLRSPQESRDADGQLPGSLGSVDYMLSDPMTPVPPPGPITCNGNHGKERAASFLWQPLFYPLILTGVVYGIVFSTYIVTIVDHVRDVSRVSSGLAALSVTAMSVGDLASRLVSGYITDRKCITREQLLVINFGSLGLCYVLLTFLTGLSYIALLALVFGLNAGGPIISIPVLLAEHCGNHHLPVTFGIHRLFMGMSTLGRPFLIEDDSVDRLLSPTSVQLLELGAGAHEQQGGGGQRLKEALHAGYFKDTHGSYNGLYYLVGVCSVATALLWMAVIGAHGCRRRLARLAATWPFTDEAGFSATARRSCQRPDPEGSRVHLVDSRYAWFVALTCCWVQAWSTIVLRSSGVLLVSLVANFGISRRSAAWPFEISITVSCFQGAAAGTAICTNVVVLNGYFVGRKASATGFNYAGASLGSMIFPTLLANLNDWYGLRGTMLILGAMVLNAMVGALQLHSPPPCRASDRTELTTSLDSLEYLFTDPMVPNAPQQSMVCRTLENAGKEGPASFLWQPLFYVLLFTGAVYGFVFSSYYLTVVDHISSVCHVTNEWASLSVAAMLVGDLASRLVSGYITDRRCITCEQLLVINFGSLGVCYVLLTFLTGVSDAVVLALVFGLNAGLPIISLPVLLA</sequence>
<evidence type="ECO:0000313" key="1">
    <source>
        <dbReference type="EMBL" id="KAG0426758.1"/>
    </source>
</evidence>
<accession>A0AC60PZH9</accession>
<gene>
    <name evidence="1" type="ORF">HPB47_026155</name>
</gene>
<reference evidence="1 2" key="1">
    <citation type="journal article" date="2020" name="Cell">
        <title>Large-Scale Comparative Analyses of Tick Genomes Elucidate Their Genetic Diversity and Vector Capacities.</title>
        <authorList>
            <consortium name="Tick Genome and Microbiome Consortium (TIGMIC)"/>
            <person name="Jia N."/>
            <person name="Wang J."/>
            <person name="Shi W."/>
            <person name="Du L."/>
            <person name="Sun Y."/>
            <person name="Zhan W."/>
            <person name="Jiang J.F."/>
            <person name="Wang Q."/>
            <person name="Zhang B."/>
            <person name="Ji P."/>
            <person name="Bell-Sakyi L."/>
            <person name="Cui X.M."/>
            <person name="Yuan T.T."/>
            <person name="Jiang B.G."/>
            <person name="Yang W.F."/>
            <person name="Lam T.T."/>
            <person name="Chang Q.C."/>
            <person name="Ding S.J."/>
            <person name="Wang X.J."/>
            <person name="Zhu J.G."/>
            <person name="Ruan X.D."/>
            <person name="Zhao L."/>
            <person name="Wei J.T."/>
            <person name="Ye R.Z."/>
            <person name="Que T.C."/>
            <person name="Du C.H."/>
            <person name="Zhou Y.H."/>
            <person name="Cheng J.X."/>
            <person name="Dai P.F."/>
            <person name="Guo W.B."/>
            <person name="Han X.H."/>
            <person name="Huang E.J."/>
            <person name="Li L.F."/>
            <person name="Wei W."/>
            <person name="Gao Y.C."/>
            <person name="Liu J.Z."/>
            <person name="Shao H.Z."/>
            <person name="Wang X."/>
            <person name="Wang C.C."/>
            <person name="Yang T.C."/>
            <person name="Huo Q.B."/>
            <person name="Li W."/>
            <person name="Chen H.Y."/>
            <person name="Chen S.E."/>
            <person name="Zhou L.G."/>
            <person name="Ni X.B."/>
            <person name="Tian J.H."/>
            <person name="Sheng Y."/>
            <person name="Liu T."/>
            <person name="Pan Y.S."/>
            <person name="Xia L.Y."/>
            <person name="Li J."/>
            <person name="Zhao F."/>
            <person name="Cao W.C."/>
        </authorList>
    </citation>
    <scope>NUCLEOTIDE SEQUENCE [LARGE SCALE GENOMIC DNA]</scope>
    <source>
        <strain evidence="1">Iper-2018</strain>
    </source>
</reference>
<dbReference type="Proteomes" id="UP000805193">
    <property type="component" value="Unassembled WGS sequence"/>
</dbReference>
<proteinExistence type="predicted"/>
<comment type="caution">
    <text evidence="1">The sequence shown here is derived from an EMBL/GenBank/DDBJ whole genome shotgun (WGS) entry which is preliminary data.</text>
</comment>
<protein>
    <submittedName>
        <fullName evidence="1">Uncharacterized protein</fullName>
    </submittedName>
</protein>